<evidence type="ECO:0000313" key="1">
    <source>
        <dbReference type="EMBL" id="GEM67421.1"/>
    </source>
</evidence>
<accession>A0ABQ0W5W6</accession>
<sequence length="504" mass="56901">MNMNKSIILFLLYIFPTISLAQLFEASKYKGFIESQVGMTNKDVVPFWMRSNQFGSIPATGLSNSWLIGFQKNLKQIEPTDFSSFDWGLNFESRVNLAGKSTVDLIEGNLNAKWWIFEGKIGRSKDLMGLNGDSTLSSGNFSISGNSLGIPKMEVIIPNFYRIPVLDGLISIKGNFALGYIGKTRMNPGVFLVKTENHKMETFYHQKSLYGRIGRENWKIKLYGGINHQAFWGSEKQIYGDEFSLSNFGAFYYVFFGKAYSSEFIGSSKIGNHLGSIDLGASINLKNVKIIGYRQNFYDVGAISKLANIRDGLNGISIENLKFNTDNSKPFRWKKVLVEYFYSKDQAGYPWSITTASGDEDYYNNSYYLDGWTYKGLGLGSPLIIPSKDAKEGQVYNPIKYYISNRVSAIHVGFDINLFQTNLLLKGTYSKHFGTFSTSPWGGSSGKLFEKPYGLFKHVDQFSFYLNASRSFRNNYTIGLIGSADYGQMFRNSFGTIISVRKEF</sequence>
<protein>
    <recommendedName>
        <fullName evidence="3">Capsule assembly protein Wzi</fullName>
    </recommendedName>
</protein>
<dbReference type="InterPro" id="IPR038636">
    <property type="entry name" value="Wzi_sf"/>
</dbReference>
<evidence type="ECO:0008006" key="3">
    <source>
        <dbReference type="Google" id="ProtNLM"/>
    </source>
</evidence>
<dbReference type="Proteomes" id="UP000321676">
    <property type="component" value="Unassembled WGS sequence"/>
</dbReference>
<organism evidence="1 2">
    <name type="scientific">Sphingobacterium mizutaii NBRC 14946 = DSM 11724</name>
    <dbReference type="NCBI Taxonomy" id="1220576"/>
    <lineage>
        <taxon>Bacteria</taxon>
        <taxon>Pseudomonadati</taxon>
        <taxon>Bacteroidota</taxon>
        <taxon>Sphingobacteriia</taxon>
        <taxon>Sphingobacteriales</taxon>
        <taxon>Sphingobacteriaceae</taxon>
        <taxon>Sphingobacterium</taxon>
    </lineage>
</organism>
<reference evidence="1 2" key="1">
    <citation type="submission" date="2019-07" db="EMBL/GenBank/DDBJ databases">
        <title>Whole genome shotgun sequence of Sphingobacterium mizutaii NBRC 14946.</title>
        <authorList>
            <person name="Hosoyama A."/>
            <person name="Uohara A."/>
            <person name="Ohji S."/>
            <person name="Ichikawa N."/>
        </authorList>
    </citation>
    <scope>NUCLEOTIDE SEQUENCE [LARGE SCALE GENOMIC DNA]</scope>
    <source>
        <strain evidence="1 2">NBRC 14946</strain>
    </source>
</reference>
<proteinExistence type="predicted"/>
<comment type="caution">
    <text evidence="1">The sequence shown here is derived from an EMBL/GenBank/DDBJ whole genome shotgun (WGS) entry which is preliminary data.</text>
</comment>
<name>A0ABQ0W5W6_9SPHI</name>
<keyword evidence="2" id="KW-1185">Reference proteome</keyword>
<dbReference type="EMBL" id="BJXH01000005">
    <property type="protein sequence ID" value="GEM67421.1"/>
    <property type="molecule type" value="Genomic_DNA"/>
</dbReference>
<evidence type="ECO:0000313" key="2">
    <source>
        <dbReference type="Proteomes" id="UP000321676"/>
    </source>
</evidence>
<gene>
    <name evidence="1" type="ORF">SMI01S_10270</name>
</gene>
<dbReference type="Gene3D" id="2.40.160.130">
    <property type="entry name" value="Capsule assembly protein Wzi"/>
    <property type="match status" value="1"/>
</dbReference>